<gene>
    <name evidence="2" type="ORF">Tco_0801184</name>
</gene>
<organism evidence="2 3">
    <name type="scientific">Tanacetum coccineum</name>
    <dbReference type="NCBI Taxonomy" id="301880"/>
    <lineage>
        <taxon>Eukaryota</taxon>
        <taxon>Viridiplantae</taxon>
        <taxon>Streptophyta</taxon>
        <taxon>Embryophyta</taxon>
        <taxon>Tracheophyta</taxon>
        <taxon>Spermatophyta</taxon>
        <taxon>Magnoliopsida</taxon>
        <taxon>eudicotyledons</taxon>
        <taxon>Gunneridae</taxon>
        <taxon>Pentapetalae</taxon>
        <taxon>asterids</taxon>
        <taxon>campanulids</taxon>
        <taxon>Asterales</taxon>
        <taxon>Asteraceae</taxon>
        <taxon>Asteroideae</taxon>
        <taxon>Anthemideae</taxon>
        <taxon>Anthemidinae</taxon>
        <taxon>Tanacetum</taxon>
    </lineage>
</organism>
<evidence type="ECO:0000256" key="1">
    <source>
        <dbReference type="SAM" id="MobiDB-lite"/>
    </source>
</evidence>
<keyword evidence="3" id="KW-1185">Reference proteome</keyword>
<evidence type="ECO:0000313" key="2">
    <source>
        <dbReference type="EMBL" id="GJS94216.1"/>
    </source>
</evidence>
<evidence type="ECO:0000313" key="3">
    <source>
        <dbReference type="Proteomes" id="UP001151760"/>
    </source>
</evidence>
<feature type="compositionally biased region" description="Polar residues" evidence="1">
    <location>
        <begin position="55"/>
        <end position="67"/>
    </location>
</feature>
<accession>A0ABQ4ZY03</accession>
<evidence type="ECO:0008006" key="4">
    <source>
        <dbReference type="Google" id="ProtNLM"/>
    </source>
</evidence>
<feature type="compositionally biased region" description="Low complexity" evidence="1">
    <location>
        <begin position="122"/>
        <end position="134"/>
    </location>
</feature>
<feature type="region of interest" description="Disordered" evidence="1">
    <location>
        <begin position="43"/>
        <end position="75"/>
    </location>
</feature>
<comment type="caution">
    <text evidence="2">The sequence shown here is derived from an EMBL/GenBank/DDBJ whole genome shotgun (WGS) entry which is preliminary data.</text>
</comment>
<dbReference type="Proteomes" id="UP001151760">
    <property type="component" value="Unassembled WGS sequence"/>
</dbReference>
<name>A0ABQ4ZY03_9ASTR</name>
<dbReference type="EMBL" id="BQNB010011715">
    <property type="protein sequence ID" value="GJS94216.1"/>
    <property type="molecule type" value="Genomic_DNA"/>
</dbReference>
<feature type="region of interest" description="Disordered" evidence="1">
    <location>
        <begin position="122"/>
        <end position="149"/>
    </location>
</feature>
<sequence>MQVNVQFLQQLQPEWSSELRALRIAKNANPLALVATAQPHQDPYYQTSKSHKSYAPTSKASLPTRSHATTRHKGKEIAKPITPLSESPFDKDIDPKQAQKDKEMQKNLALIAKYFKKLYKPTNNNLRTSSNTRNKNVDTTPRKPKRVKDSMYHKKKMLLCKQAKKGVQLQAEQSDWLADTDEKIDKQELEAHYIYMAKI</sequence>
<reference evidence="2" key="2">
    <citation type="submission" date="2022-01" db="EMBL/GenBank/DDBJ databases">
        <authorList>
            <person name="Yamashiro T."/>
            <person name="Shiraishi A."/>
            <person name="Satake H."/>
            <person name="Nakayama K."/>
        </authorList>
    </citation>
    <scope>NUCLEOTIDE SEQUENCE</scope>
</reference>
<reference evidence="2" key="1">
    <citation type="journal article" date="2022" name="Int. J. Mol. Sci.">
        <title>Draft Genome of Tanacetum Coccineum: Genomic Comparison of Closely Related Tanacetum-Family Plants.</title>
        <authorList>
            <person name="Yamashiro T."/>
            <person name="Shiraishi A."/>
            <person name="Nakayama K."/>
            <person name="Satake H."/>
        </authorList>
    </citation>
    <scope>NUCLEOTIDE SEQUENCE</scope>
</reference>
<protein>
    <recommendedName>
        <fullName evidence="4">No apical meristem-associated C-terminal domain-containing protein</fullName>
    </recommendedName>
</protein>
<proteinExistence type="predicted"/>